<organism evidence="7 8">
    <name type="scientific">Halovibrio salipaludis</name>
    <dbReference type="NCBI Taxonomy" id="2032626"/>
    <lineage>
        <taxon>Bacteria</taxon>
        <taxon>Pseudomonadati</taxon>
        <taxon>Pseudomonadota</taxon>
        <taxon>Gammaproteobacteria</taxon>
        <taxon>Oceanospirillales</taxon>
        <taxon>Halomonadaceae</taxon>
        <taxon>Halovibrio</taxon>
    </lineage>
</organism>
<evidence type="ECO:0000256" key="4">
    <source>
        <dbReference type="ARBA" id="ARBA00023110"/>
    </source>
</evidence>
<dbReference type="SUPFAM" id="SSF109998">
    <property type="entry name" value="Triger factor/SurA peptide-binding domain-like"/>
    <property type="match status" value="1"/>
</dbReference>
<dbReference type="InterPro" id="IPR050245">
    <property type="entry name" value="PrsA_foldase"/>
</dbReference>
<dbReference type="PROSITE" id="PS50198">
    <property type="entry name" value="PPIC_PPIASE_2"/>
    <property type="match status" value="1"/>
</dbReference>
<dbReference type="GO" id="GO:0003755">
    <property type="term" value="F:peptidyl-prolyl cis-trans isomerase activity"/>
    <property type="evidence" value="ECO:0007669"/>
    <property type="project" value="UniProtKB-KW"/>
</dbReference>
<keyword evidence="4 5" id="KW-0697">Rotamase</keyword>
<accession>A0A2A2FCB1</accession>
<name>A0A2A2FCB1_9GAMM</name>
<evidence type="ECO:0000313" key="8">
    <source>
        <dbReference type="Proteomes" id="UP000218896"/>
    </source>
</evidence>
<evidence type="ECO:0000313" key="7">
    <source>
        <dbReference type="EMBL" id="PAU82215.1"/>
    </source>
</evidence>
<evidence type="ECO:0000256" key="1">
    <source>
        <dbReference type="ARBA" id="ARBA00000971"/>
    </source>
</evidence>
<dbReference type="InterPro" id="IPR027304">
    <property type="entry name" value="Trigger_fact/SurA_dom_sf"/>
</dbReference>
<dbReference type="InterPro" id="IPR000297">
    <property type="entry name" value="PPIase_PpiC"/>
</dbReference>
<keyword evidence="5 7" id="KW-0413">Isomerase</keyword>
<dbReference type="SUPFAM" id="SSF54534">
    <property type="entry name" value="FKBP-like"/>
    <property type="match status" value="1"/>
</dbReference>
<comment type="caution">
    <text evidence="7">The sequence shown here is derived from an EMBL/GenBank/DDBJ whole genome shotgun (WGS) entry which is preliminary data.</text>
</comment>
<evidence type="ECO:0000256" key="3">
    <source>
        <dbReference type="ARBA" id="ARBA00013194"/>
    </source>
</evidence>
<feature type="domain" description="PpiC" evidence="6">
    <location>
        <begin position="112"/>
        <end position="214"/>
    </location>
</feature>
<dbReference type="Proteomes" id="UP000218896">
    <property type="component" value="Unassembled WGS sequence"/>
</dbReference>
<evidence type="ECO:0000256" key="5">
    <source>
        <dbReference type="PROSITE-ProRule" id="PRU00278"/>
    </source>
</evidence>
<dbReference type="PANTHER" id="PTHR47245">
    <property type="entry name" value="PEPTIDYLPROLYL ISOMERASE"/>
    <property type="match status" value="1"/>
</dbReference>
<dbReference type="EC" id="5.2.1.8" evidence="3"/>
<evidence type="ECO:0000256" key="2">
    <source>
        <dbReference type="ARBA" id="ARBA00007656"/>
    </source>
</evidence>
<comment type="similarity">
    <text evidence="2">Belongs to the PpiC/parvulin rotamase family.</text>
</comment>
<proteinExistence type="inferred from homology"/>
<dbReference type="EMBL" id="NSKD01000001">
    <property type="protein sequence ID" value="PAU82215.1"/>
    <property type="molecule type" value="Genomic_DNA"/>
</dbReference>
<comment type="catalytic activity">
    <reaction evidence="1">
        <text>[protein]-peptidylproline (omega=180) = [protein]-peptidylproline (omega=0)</text>
        <dbReference type="Rhea" id="RHEA:16237"/>
        <dbReference type="Rhea" id="RHEA-COMP:10747"/>
        <dbReference type="Rhea" id="RHEA-COMP:10748"/>
        <dbReference type="ChEBI" id="CHEBI:83833"/>
        <dbReference type="ChEBI" id="CHEBI:83834"/>
        <dbReference type="EC" id="5.2.1.8"/>
    </reaction>
</comment>
<dbReference type="AlphaFoldDB" id="A0A2A2FCB1"/>
<sequence length="270" mass="30583">MQAIPIQQVAGGEIMVNGRTITEEAIDQEVQYHPASSLDEARKEAARALSIRTMLITEAERQGITGEDRQTAETQEEAQIRMLLDQELDNPEPDEAACRQYYDSNRERFRSPSRYHVSHIFRPAPAEDADARVAARERCRRIIRVCQADPSRFTRLAFKHSKCPSAEAGGDMGTIGPGDTAHDFEKALERLPEGEIAAYPQETRYGFHVIWLHERQRGEQLPFEAVHEKIATYLKESVWRRSVSQYLQILAGRSRIEGIDLAGADNPLVQ</sequence>
<dbReference type="RefSeq" id="WP_095616310.1">
    <property type="nucleotide sequence ID" value="NZ_NSKD01000001.1"/>
</dbReference>
<protein>
    <recommendedName>
        <fullName evidence="3">peptidylprolyl isomerase</fullName>
        <ecNumber evidence="3">5.2.1.8</ecNumber>
    </recommendedName>
</protein>
<dbReference type="OrthoDB" id="9769613at2"/>
<dbReference type="PANTHER" id="PTHR47245:SF2">
    <property type="entry name" value="PEPTIDYL-PROLYL CIS-TRANS ISOMERASE HP_0175-RELATED"/>
    <property type="match status" value="1"/>
</dbReference>
<dbReference type="InterPro" id="IPR046357">
    <property type="entry name" value="PPIase_dom_sf"/>
</dbReference>
<evidence type="ECO:0000259" key="6">
    <source>
        <dbReference type="PROSITE" id="PS50198"/>
    </source>
</evidence>
<dbReference type="Pfam" id="PF00639">
    <property type="entry name" value="Rotamase"/>
    <property type="match status" value="1"/>
</dbReference>
<dbReference type="Gene3D" id="3.10.50.40">
    <property type="match status" value="1"/>
</dbReference>
<reference evidence="7 8" key="1">
    <citation type="submission" date="2017-08" db="EMBL/GenBank/DDBJ databases">
        <title>Halovibrio sewagensis sp. nov., isolated from wastewater of high salinity.</title>
        <authorList>
            <person name="Dong X."/>
            <person name="Zhang G."/>
        </authorList>
    </citation>
    <scope>NUCLEOTIDE SEQUENCE [LARGE SCALE GENOMIC DNA]</scope>
    <source>
        <strain evidence="7 8">YL5-2</strain>
    </source>
</reference>
<gene>
    <name evidence="7" type="ORF">CK501_03475</name>
</gene>
<keyword evidence="8" id="KW-1185">Reference proteome</keyword>